<evidence type="ECO:0000259" key="5">
    <source>
        <dbReference type="PROSITE" id="PS50931"/>
    </source>
</evidence>
<dbReference type="RefSeq" id="WP_150132801.1">
    <property type="nucleotide sequence ID" value="NZ_SADE01000002.1"/>
</dbReference>
<dbReference type="PANTHER" id="PTHR30537">
    <property type="entry name" value="HTH-TYPE TRANSCRIPTIONAL REGULATOR"/>
    <property type="match status" value="1"/>
</dbReference>
<keyword evidence="2" id="KW-0805">Transcription regulation</keyword>
<dbReference type="PROSITE" id="PS50931">
    <property type="entry name" value="HTH_LYSR"/>
    <property type="match status" value="1"/>
</dbReference>
<dbReference type="Proteomes" id="UP000287447">
    <property type="component" value="Unassembled WGS sequence"/>
</dbReference>
<evidence type="ECO:0000256" key="4">
    <source>
        <dbReference type="ARBA" id="ARBA00023163"/>
    </source>
</evidence>
<dbReference type="InterPro" id="IPR036390">
    <property type="entry name" value="WH_DNA-bd_sf"/>
</dbReference>
<evidence type="ECO:0000313" key="6">
    <source>
        <dbReference type="EMBL" id="RVU36151.1"/>
    </source>
</evidence>
<evidence type="ECO:0000256" key="2">
    <source>
        <dbReference type="ARBA" id="ARBA00023015"/>
    </source>
</evidence>
<proteinExistence type="inferred from homology"/>
<dbReference type="GO" id="GO:0003677">
    <property type="term" value="F:DNA binding"/>
    <property type="evidence" value="ECO:0007669"/>
    <property type="project" value="UniProtKB-KW"/>
</dbReference>
<dbReference type="InterPro" id="IPR005119">
    <property type="entry name" value="LysR_subst-bd"/>
</dbReference>
<accession>A0A437QNN5</accession>
<protein>
    <submittedName>
        <fullName evidence="6">LysR family transcriptional regulator</fullName>
    </submittedName>
</protein>
<comment type="caution">
    <text evidence="6">The sequence shown here is derived from an EMBL/GenBank/DDBJ whole genome shotgun (WGS) entry which is preliminary data.</text>
</comment>
<dbReference type="Gene3D" id="3.40.190.10">
    <property type="entry name" value="Periplasmic binding protein-like II"/>
    <property type="match status" value="2"/>
</dbReference>
<dbReference type="InterPro" id="IPR036388">
    <property type="entry name" value="WH-like_DNA-bd_sf"/>
</dbReference>
<dbReference type="Pfam" id="PF03466">
    <property type="entry name" value="LysR_substrate"/>
    <property type="match status" value="1"/>
</dbReference>
<evidence type="ECO:0000313" key="7">
    <source>
        <dbReference type="Proteomes" id="UP000287447"/>
    </source>
</evidence>
<name>A0A437QNN5_9PROT</name>
<feature type="domain" description="HTH lysR-type" evidence="5">
    <location>
        <begin position="17"/>
        <end position="66"/>
    </location>
</feature>
<keyword evidence="4" id="KW-0804">Transcription</keyword>
<dbReference type="EMBL" id="SADE01000002">
    <property type="protein sequence ID" value="RVU36151.1"/>
    <property type="molecule type" value="Genomic_DNA"/>
</dbReference>
<dbReference type="AlphaFoldDB" id="A0A437QNN5"/>
<keyword evidence="7" id="KW-1185">Reference proteome</keyword>
<dbReference type="OrthoDB" id="9794694at2"/>
<comment type="similarity">
    <text evidence="1">Belongs to the LysR transcriptional regulatory family.</text>
</comment>
<dbReference type="FunFam" id="1.10.10.10:FF:000038">
    <property type="entry name" value="Glycine cleavage system transcriptional activator"/>
    <property type="match status" value="1"/>
</dbReference>
<dbReference type="GO" id="GO:0003700">
    <property type="term" value="F:DNA-binding transcription factor activity"/>
    <property type="evidence" value="ECO:0007669"/>
    <property type="project" value="InterPro"/>
</dbReference>
<gene>
    <name evidence="6" type="ORF">EOI86_13060</name>
</gene>
<dbReference type="PRINTS" id="PR00039">
    <property type="entry name" value="HTHLYSR"/>
</dbReference>
<dbReference type="Pfam" id="PF00126">
    <property type="entry name" value="HTH_1"/>
    <property type="match status" value="1"/>
</dbReference>
<dbReference type="InterPro" id="IPR058163">
    <property type="entry name" value="LysR-type_TF_proteobact-type"/>
</dbReference>
<dbReference type="SUPFAM" id="SSF53850">
    <property type="entry name" value="Periplasmic binding protein-like II"/>
    <property type="match status" value="1"/>
</dbReference>
<keyword evidence="3" id="KW-0238">DNA-binding</keyword>
<sequence length="314" mass="33980">MQKYRRSLPALDALLFFEAAARRMSFTAAAAELFVTQAAVSKRIRQLEQFLGIPLFRRDGRRLELTPEGTQLRDNAVMAFDYLETAIRALPGTGGSAIRIAANSAVSLFWLQPRLRKFGLGDTACAINLVTSDGLADQLSAENDIAIVYSDGRIDGWTLTPLLAERLLPVAAPGFIEQAGLPAGAGFPDAWTGAPPLLLDFPRLAPDWTNWAVWSKRCNLPELDRWPRRKCATYAQTIGAALQGHGIALGSTALLAAELAAGDLVALNAPMVESGSRYYLAYPEKKALGPLVKPLFDFLMAEADEAPSNEPGPQ</sequence>
<dbReference type="SUPFAM" id="SSF46785">
    <property type="entry name" value="Winged helix' DNA-binding domain"/>
    <property type="match status" value="1"/>
</dbReference>
<reference evidence="7" key="1">
    <citation type="submission" date="2019-01" db="EMBL/GenBank/DDBJ databases">
        <title>Gri0909 isolated from a small marine red alga.</title>
        <authorList>
            <person name="Kim J."/>
            <person name="Jeong S.E."/>
            <person name="Jeon C.O."/>
        </authorList>
    </citation>
    <scope>NUCLEOTIDE SEQUENCE [LARGE SCALE GENOMIC DNA]</scope>
    <source>
        <strain evidence="7">Gri0909</strain>
    </source>
</reference>
<evidence type="ECO:0000256" key="1">
    <source>
        <dbReference type="ARBA" id="ARBA00009437"/>
    </source>
</evidence>
<organism evidence="6 7">
    <name type="scientific">Hwanghaeella grinnelliae</name>
    <dbReference type="NCBI Taxonomy" id="2500179"/>
    <lineage>
        <taxon>Bacteria</taxon>
        <taxon>Pseudomonadati</taxon>
        <taxon>Pseudomonadota</taxon>
        <taxon>Alphaproteobacteria</taxon>
        <taxon>Rhodospirillales</taxon>
        <taxon>Rhodospirillaceae</taxon>
        <taxon>Hwanghaeella</taxon>
    </lineage>
</organism>
<evidence type="ECO:0000256" key="3">
    <source>
        <dbReference type="ARBA" id="ARBA00023125"/>
    </source>
</evidence>
<dbReference type="InterPro" id="IPR000847">
    <property type="entry name" value="LysR_HTH_N"/>
</dbReference>
<dbReference type="Gene3D" id="1.10.10.10">
    <property type="entry name" value="Winged helix-like DNA-binding domain superfamily/Winged helix DNA-binding domain"/>
    <property type="match status" value="1"/>
</dbReference>
<dbReference type="PANTHER" id="PTHR30537:SF5">
    <property type="entry name" value="HTH-TYPE TRANSCRIPTIONAL ACTIVATOR TTDR-RELATED"/>
    <property type="match status" value="1"/>
</dbReference>